<dbReference type="EMBL" id="JAKUCV010003630">
    <property type="protein sequence ID" value="KAJ4838167.1"/>
    <property type="molecule type" value="Genomic_DNA"/>
</dbReference>
<sequence>MMGTPVGMGSTGMAMGGSMGMGSTVMGNGLRGLIGWMTPTASITSSDINLHRDTIQYKVKISVIDPNLYPLRTSDISYVVRSAGREIASGTKPANPGQTMPNSPITVYDVPLEVPYGDMVRDSAAVGDIDYEVELVLGLDIPHPHGAKITIPFKINGKFKLDPHHP</sequence>
<comment type="caution">
    <text evidence="2">The sequence shown here is derived from an EMBL/GenBank/DDBJ whole genome shotgun (WGS) entry which is preliminary data.</text>
</comment>
<proteinExistence type="predicted"/>
<feature type="domain" description="Late embryogenesis abundant protein LEA-2 subgroup" evidence="1">
    <location>
        <begin position="66"/>
        <end position="156"/>
    </location>
</feature>
<name>A0A9Q0FV99_9ROSI</name>
<dbReference type="GO" id="GO:0005829">
    <property type="term" value="C:cytosol"/>
    <property type="evidence" value="ECO:0007669"/>
    <property type="project" value="TreeGrafter"/>
</dbReference>
<evidence type="ECO:0000259" key="1">
    <source>
        <dbReference type="Pfam" id="PF03168"/>
    </source>
</evidence>
<dbReference type="AlphaFoldDB" id="A0A9Q0FV99"/>
<protein>
    <recommendedName>
        <fullName evidence="1">Late embryogenesis abundant protein LEA-2 subgroup domain-containing protein</fullName>
    </recommendedName>
</protein>
<dbReference type="Proteomes" id="UP001141552">
    <property type="component" value="Unassembled WGS sequence"/>
</dbReference>
<dbReference type="Gene3D" id="2.60.40.1820">
    <property type="match status" value="1"/>
</dbReference>
<dbReference type="InterPro" id="IPR004864">
    <property type="entry name" value="LEA_2"/>
</dbReference>
<reference evidence="2" key="1">
    <citation type="submission" date="2022-02" db="EMBL/GenBank/DDBJ databases">
        <authorList>
            <person name="Henning P.M."/>
            <person name="McCubbin A.G."/>
            <person name="Shore J.S."/>
        </authorList>
    </citation>
    <scope>NUCLEOTIDE SEQUENCE</scope>
    <source>
        <strain evidence="2">F60SS</strain>
        <tissue evidence="2">Leaves</tissue>
    </source>
</reference>
<evidence type="ECO:0000313" key="3">
    <source>
        <dbReference type="Proteomes" id="UP001141552"/>
    </source>
</evidence>
<dbReference type="Pfam" id="PF03168">
    <property type="entry name" value="LEA_2"/>
    <property type="match status" value="1"/>
</dbReference>
<dbReference type="InterPro" id="IPR045043">
    <property type="entry name" value="Lea14-like"/>
</dbReference>
<organism evidence="2 3">
    <name type="scientific">Turnera subulata</name>
    <dbReference type="NCBI Taxonomy" id="218843"/>
    <lineage>
        <taxon>Eukaryota</taxon>
        <taxon>Viridiplantae</taxon>
        <taxon>Streptophyta</taxon>
        <taxon>Embryophyta</taxon>
        <taxon>Tracheophyta</taxon>
        <taxon>Spermatophyta</taxon>
        <taxon>Magnoliopsida</taxon>
        <taxon>eudicotyledons</taxon>
        <taxon>Gunneridae</taxon>
        <taxon>Pentapetalae</taxon>
        <taxon>rosids</taxon>
        <taxon>fabids</taxon>
        <taxon>Malpighiales</taxon>
        <taxon>Passifloraceae</taxon>
        <taxon>Turnera</taxon>
    </lineage>
</organism>
<evidence type="ECO:0000313" key="2">
    <source>
        <dbReference type="EMBL" id="KAJ4838167.1"/>
    </source>
</evidence>
<gene>
    <name evidence="2" type="ORF">Tsubulata_029905</name>
</gene>
<reference evidence="2" key="2">
    <citation type="journal article" date="2023" name="Plants (Basel)">
        <title>Annotation of the Turnera subulata (Passifloraceae) Draft Genome Reveals the S-Locus Evolved after the Divergence of Turneroideae from Passifloroideae in a Stepwise Manner.</title>
        <authorList>
            <person name="Henning P.M."/>
            <person name="Roalson E.H."/>
            <person name="Mir W."/>
            <person name="McCubbin A.G."/>
            <person name="Shore J.S."/>
        </authorList>
    </citation>
    <scope>NUCLEOTIDE SEQUENCE</scope>
    <source>
        <strain evidence="2">F60SS</strain>
    </source>
</reference>
<dbReference type="SUPFAM" id="SSF117070">
    <property type="entry name" value="LEA14-like"/>
    <property type="match status" value="1"/>
</dbReference>
<dbReference type="PANTHER" id="PTHR31459:SF19">
    <property type="entry name" value="DESICCATION-RELATED PROTEIN LEA14-RELATED"/>
    <property type="match status" value="1"/>
</dbReference>
<accession>A0A9Q0FV99</accession>
<keyword evidence="3" id="KW-1185">Reference proteome</keyword>
<dbReference type="PANTHER" id="PTHR31459">
    <property type="match status" value="1"/>
</dbReference>